<dbReference type="AlphaFoldDB" id="A0A9E6XVZ1"/>
<name>A0A9E6XVZ1_9ACTN</name>
<dbReference type="PANTHER" id="PTHR33238">
    <property type="entry name" value="IRON (METAL) DEPENDENT REPRESSOR, DTXR FAMILY"/>
    <property type="match status" value="1"/>
</dbReference>
<accession>A0A9E6XVZ1</accession>
<dbReference type="EMBL" id="CP087164">
    <property type="protein sequence ID" value="UGS35465.1"/>
    <property type="molecule type" value="Genomic_DNA"/>
</dbReference>
<evidence type="ECO:0000256" key="3">
    <source>
        <dbReference type="ARBA" id="ARBA00011738"/>
    </source>
</evidence>
<dbReference type="InterPro" id="IPR022689">
    <property type="entry name" value="Iron_dep_repressor"/>
</dbReference>
<keyword evidence="15" id="KW-1185">Reference proteome</keyword>
<comment type="subcellular location">
    <subcellularLocation>
        <location evidence="1">Cytoplasm</location>
    </subcellularLocation>
</comment>
<dbReference type="Gene3D" id="1.10.60.10">
    <property type="entry name" value="Iron dependent repressor, metal binding and dimerisation domain"/>
    <property type="match status" value="1"/>
</dbReference>
<keyword evidence="6" id="KW-0408">Iron</keyword>
<organism evidence="14 15">
    <name type="scientific">Capillimicrobium parvum</name>
    <dbReference type="NCBI Taxonomy" id="2884022"/>
    <lineage>
        <taxon>Bacteria</taxon>
        <taxon>Bacillati</taxon>
        <taxon>Actinomycetota</taxon>
        <taxon>Thermoleophilia</taxon>
        <taxon>Solirubrobacterales</taxon>
        <taxon>Capillimicrobiaceae</taxon>
        <taxon>Capillimicrobium</taxon>
    </lineage>
</organism>
<dbReference type="SUPFAM" id="SSF50037">
    <property type="entry name" value="C-terminal domain of transcriptional repressors"/>
    <property type="match status" value="1"/>
</dbReference>
<evidence type="ECO:0000256" key="12">
    <source>
        <dbReference type="ARBA" id="ARBA00032593"/>
    </source>
</evidence>
<evidence type="ECO:0000256" key="1">
    <source>
        <dbReference type="ARBA" id="ARBA00004496"/>
    </source>
</evidence>
<evidence type="ECO:0000256" key="11">
    <source>
        <dbReference type="ARBA" id="ARBA00023211"/>
    </source>
</evidence>
<proteinExistence type="inferred from homology"/>
<evidence type="ECO:0000256" key="9">
    <source>
        <dbReference type="ARBA" id="ARBA00023159"/>
    </source>
</evidence>
<evidence type="ECO:0000313" key="15">
    <source>
        <dbReference type="Proteomes" id="UP001162834"/>
    </source>
</evidence>
<evidence type="ECO:0000256" key="4">
    <source>
        <dbReference type="ARBA" id="ARBA00022490"/>
    </source>
</evidence>
<dbReference type="InterPro" id="IPR008988">
    <property type="entry name" value="Transcriptional_repressor_C"/>
</dbReference>
<dbReference type="SUPFAM" id="SSF47979">
    <property type="entry name" value="Iron-dependent repressor protein, dimerization domain"/>
    <property type="match status" value="1"/>
</dbReference>
<dbReference type="PANTHER" id="PTHR33238:SF11">
    <property type="entry name" value="TRANSCRIPTIONAL REGULATOR MNTR"/>
    <property type="match status" value="1"/>
</dbReference>
<keyword evidence="7" id="KW-0805">Transcription regulation</keyword>
<dbReference type="KEGG" id="sbae:DSM104329_01853"/>
<evidence type="ECO:0000256" key="5">
    <source>
        <dbReference type="ARBA" id="ARBA00022491"/>
    </source>
</evidence>
<keyword evidence="10" id="KW-0804">Transcription</keyword>
<evidence type="ECO:0000256" key="8">
    <source>
        <dbReference type="ARBA" id="ARBA00023125"/>
    </source>
</evidence>
<keyword evidence="8" id="KW-0238">DNA-binding</keyword>
<keyword evidence="9" id="KW-0010">Activator</keyword>
<dbReference type="GO" id="GO:0005737">
    <property type="term" value="C:cytoplasm"/>
    <property type="evidence" value="ECO:0007669"/>
    <property type="project" value="UniProtKB-SubCell"/>
</dbReference>
<dbReference type="GO" id="GO:0046983">
    <property type="term" value="F:protein dimerization activity"/>
    <property type="evidence" value="ECO:0007669"/>
    <property type="project" value="InterPro"/>
</dbReference>
<dbReference type="Gene3D" id="1.10.10.10">
    <property type="entry name" value="Winged helix-like DNA-binding domain superfamily/Winged helix DNA-binding domain"/>
    <property type="match status" value="1"/>
</dbReference>
<dbReference type="GO" id="GO:0003700">
    <property type="term" value="F:DNA-binding transcription factor activity"/>
    <property type="evidence" value="ECO:0007669"/>
    <property type="project" value="InterPro"/>
</dbReference>
<comment type="similarity">
    <text evidence="2">Belongs to the DtxR/MntR family.</text>
</comment>
<dbReference type="GO" id="GO:0003677">
    <property type="term" value="F:DNA binding"/>
    <property type="evidence" value="ECO:0007669"/>
    <property type="project" value="UniProtKB-KW"/>
</dbReference>
<evidence type="ECO:0000313" key="14">
    <source>
        <dbReference type="EMBL" id="UGS35465.1"/>
    </source>
</evidence>
<dbReference type="PROSITE" id="PS50944">
    <property type="entry name" value="HTH_DTXR"/>
    <property type="match status" value="1"/>
</dbReference>
<dbReference type="InterPro" id="IPR038157">
    <property type="entry name" value="FeoA_core_dom"/>
</dbReference>
<dbReference type="SMART" id="SM00529">
    <property type="entry name" value="HTH_DTXR"/>
    <property type="match status" value="1"/>
</dbReference>
<dbReference type="SMART" id="SM00899">
    <property type="entry name" value="FeoA"/>
    <property type="match status" value="1"/>
</dbReference>
<feature type="domain" description="HTH dtxR-type" evidence="13">
    <location>
        <begin position="1"/>
        <end position="67"/>
    </location>
</feature>
<dbReference type="InterPro" id="IPR007167">
    <property type="entry name" value="Fe-transptr_FeoA-like"/>
</dbReference>
<evidence type="ECO:0000256" key="6">
    <source>
        <dbReference type="ARBA" id="ARBA00023004"/>
    </source>
</evidence>
<dbReference type="Gene3D" id="2.30.30.90">
    <property type="match status" value="1"/>
</dbReference>
<sequence length="225" mass="24507">MESVTSAVEDYAKAIYALERRSEGGAVTTNALAERLGVTAASASNMVKKLDGLGLVRHVPYRGVQLTPEGAKVALEVIRHHRLLELYLAEKLGVPWDRVHDEAEVLEHVLSEELEELIATKLGDPTHDPHGDPIPTRELVIDDVAHPTLQELEPGAEGIFVRVSDSDPSMLRYLADRGIRPGAAFAVVDKQPFDGPVFARFGEAAEVHVLGGALARAMRVDVEER</sequence>
<dbReference type="GO" id="GO:0046914">
    <property type="term" value="F:transition metal ion binding"/>
    <property type="evidence" value="ECO:0007669"/>
    <property type="project" value="InterPro"/>
</dbReference>
<dbReference type="InterPro" id="IPR036390">
    <property type="entry name" value="WH_DNA-bd_sf"/>
</dbReference>
<dbReference type="InterPro" id="IPR001367">
    <property type="entry name" value="Fe_dep_repressor"/>
</dbReference>
<dbReference type="Proteomes" id="UP001162834">
    <property type="component" value="Chromosome"/>
</dbReference>
<keyword evidence="4" id="KW-0963">Cytoplasm</keyword>
<dbReference type="Pfam" id="PF01325">
    <property type="entry name" value="Fe_dep_repress"/>
    <property type="match status" value="1"/>
</dbReference>
<dbReference type="InterPro" id="IPR050536">
    <property type="entry name" value="DtxR_MntR_Metal-Reg"/>
</dbReference>
<dbReference type="InterPro" id="IPR036421">
    <property type="entry name" value="Fe_dep_repressor_sf"/>
</dbReference>
<protein>
    <recommendedName>
        <fullName evidence="12">Manganese transport regulator</fullName>
    </recommendedName>
</protein>
<comment type="subunit">
    <text evidence="3">Homodimer.</text>
</comment>
<dbReference type="Pfam" id="PF02742">
    <property type="entry name" value="Fe_dep_repr_C"/>
    <property type="match status" value="1"/>
</dbReference>
<gene>
    <name evidence="14" type="primary">ideR</name>
    <name evidence="14" type="ORF">DSM104329_01853</name>
</gene>
<reference evidence="14" key="1">
    <citation type="journal article" date="2022" name="Int. J. Syst. Evol. Microbiol.">
        <title>Pseudomonas aegrilactucae sp. nov. and Pseudomonas morbosilactucae sp. nov., pathogens causing bacterial rot of lettuce in Japan.</title>
        <authorList>
            <person name="Sawada H."/>
            <person name="Fujikawa T."/>
            <person name="Satou M."/>
        </authorList>
    </citation>
    <scope>NUCLEOTIDE SEQUENCE</scope>
    <source>
        <strain evidence="14">0166_1</strain>
    </source>
</reference>
<evidence type="ECO:0000259" key="13">
    <source>
        <dbReference type="PROSITE" id="PS50944"/>
    </source>
</evidence>
<evidence type="ECO:0000256" key="10">
    <source>
        <dbReference type="ARBA" id="ARBA00023163"/>
    </source>
</evidence>
<keyword evidence="11" id="KW-0464">Manganese</keyword>
<dbReference type="Pfam" id="PF04023">
    <property type="entry name" value="FeoA"/>
    <property type="match status" value="1"/>
</dbReference>
<dbReference type="SUPFAM" id="SSF46785">
    <property type="entry name" value="Winged helix' DNA-binding domain"/>
    <property type="match status" value="1"/>
</dbReference>
<dbReference type="InterPro" id="IPR022687">
    <property type="entry name" value="HTH_DTXR"/>
</dbReference>
<evidence type="ECO:0000256" key="7">
    <source>
        <dbReference type="ARBA" id="ARBA00023015"/>
    </source>
</evidence>
<dbReference type="InterPro" id="IPR036388">
    <property type="entry name" value="WH-like_DNA-bd_sf"/>
</dbReference>
<keyword evidence="5" id="KW-0678">Repressor</keyword>
<evidence type="ECO:0000256" key="2">
    <source>
        <dbReference type="ARBA" id="ARBA00007871"/>
    </source>
</evidence>